<evidence type="ECO:0000313" key="3">
    <source>
        <dbReference type="Proteomes" id="UP000735302"/>
    </source>
</evidence>
<organism evidence="2 3">
    <name type="scientific">Plakobranchus ocellatus</name>
    <dbReference type="NCBI Taxonomy" id="259542"/>
    <lineage>
        <taxon>Eukaryota</taxon>
        <taxon>Metazoa</taxon>
        <taxon>Spiralia</taxon>
        <taxon>Lophotrochozoa</taxon>
        <taxon>Mollusca</taxon>
        <taxon>Gastropoda</taxon>
        <taxon>Heterobranchia</taxon>
        <taxon>Euthyneura</taxon>
        <taxon>Panpulmonata</taxon>
        <taxon>Sacoglossa</taxon>
        <taxon>Placobranchoidea</taxon>
        <taxon>Plakobranchidae</taxon>
        <taxon>Plakobranchus</taxon>
    </lineage>
</organism>
<name>A0AAV3ZWU4_9GAST</name>
<feature type="region of interest" description="Disordered" evidence="1">
    <location>
        <begin position="1"/>
        <end position="33"/>
    </location>
</feature>
<proteinExistence type="predicted"/>
<comment type="caution">
    <text evidence="2">The sequence shown here is derived from an EMBL/GenBank/DDBJ whole genome shotgun (WGS) entry which is preliminary data.</text>
</comment>
<protein>
    <submittedName>
        <fullName evidence="2">Uncharacterized protein</fullName>
    </submittedName>
</protein>
<keyword evidence="3" id="KW-1185">Reference proteome</keyword>
<gene>
    <name evidence="2" type="ORF">PoB_002629900</name>
</gene>
<feature type="compositionally biased region" description="Gly residues" evidence="1">
    <location>
        <begin position="1"/>
        <end position="10"/>
    </location>
</feature>
<dbReference type="EMBL" id="BLXT01003024">
    <property type="protein sequence ID" value="GFN99793.1"/>
    <property type="molecule type" value="Genomic_DNA"/>
</dbReference>
<dbReference type="AlphaFoldDB" id="A0AAV3ZWU4"/>
<reference evidence="2 3" key="1">
    <citation type="journal article" date="2021" name="Elife">
        <title>Chloroplast acquisition without the gene transfer in kleptoplastic sea slugs, Plakobranchus ocellatus.</title>
        <authorList>
            <person name="Maeda T."/>
            <person name="Takahashi S."/>
            <person name="Yoshida T."/>
            <person name="Shimamura S."/>
            <person name="Takaki Y."/>
            <person name="Nagai Y."/>
            <person name="Toyoda A."/>
            <person name="Suzuki Y."/>
            <person name="Arimoto A."/>
            <person name="Ishii H."/>
            <person name="Satoh N."/>
            <person name="Nishiyama T."/>
            <person name="Hasebe M."/>
            <person name="Maruyama T."/>
            <person name="Minagawa J."/>
            <person name="Obokata J."/>
            <person name="Shigenobu S."/>
        </authorList>
    </citation>
    <scope>NUCLEOTIDE SEQUENCE [LARGE SCALE GENOMIC DNA]</scope>
</reference>
<sequence>MDMLGFGAGGRTERERWAGRRGKSCRAPEEPRQGGWAGLEAECDGICKAPYQVLLAIADDGLAHLCPETMADLARFLGCGLKQEIENPRNADFSAPSVSVVSDSSLNRSLYGVRVH</sequence>
<evidence type="ECO:0000313" key="2">
    <source>
        <dbReference type="EMBL" id="GFN99793.1"/>
    </source>
</evidence>
<evidence type="ECO:0000256" key="1">
    <source>
        <dbReference type="SAM" id="MobiDB-lite"/>
    </source>
</evidence>
<dbReference type="Proteomes" id="UP000735302">
    <property type="component" value="Unassembled WGS sequence"/>
</dbReference>
<accession>A0AAV3ZWU4</accession>